<keyword evidence="5 13" id="KW-0812">Transmembrane</keyword>
<evidence type="ECO:0000256" key="4">
    <source>
        <dbReference type="ARBA" id="ARBA00022538"/>
    </source>
</evidence>
<feature type="transmembrane region" description="Helical" evidence="13">
    <location>
        <begin position="109"/>
        <end position="133"/>
    </location>
</feature>
<dbReference type="PANTHER" id="PTHR31462:SF5">
    <property type="entry name" value="ENDOSOMAL_LYSOSOMAL PROTON CHANNEL TMEM175"/>
    <property type="match status" value="1"/>
</dbReference>
<dbReference type="Pfam" id="PF06736">
    <property type="entry name" value="TMEM175"/>
    <property type="match status" value="1"/>
</dbReference>
<feature type="transmembrane region" description="Helical" evidence="13">
    <location>
        <begin position="12"/>
        <end position="30"/>
    </location>
</feature>
<dbReference type="PANTHER" id="PTHR31462">
    <property type="entry name" value="ENDOSOMAL/LYSOSOMAL POTASSIUM CHANNEL TMEM175"/>
    <property type="match status" value="1"/>
</dbReference>
<gene>
    <name evidence="14" type="ORF">GCM10011585_03490</name>
</gene>
<feature type="transmembrane region" description="Helical" evidence="13">
    <location>
        <begin position="81"/>
        <end position="103"/>
    </location>
</feature>
<keyword evidence="10 13" id="KW-0472">Membrane</keyword>
<evidence type="ECO:0000313" key="14">
    <source>
        <dbReference type="EMBL" id="GGG65153.1"/>
    </source>
</evidence>
<evidence type="ECO:0000256" key="13">
    <source>
        <dbReference type="SAM" id="Phobius"/>
    </source>
</evidence>
<dbReference type="GO" id="GO:0015252">
    <property type="term" value="F:proton channel activity"/>
    <property type="evidence" value="ECO:0007669"/>
    <property type="project" value="InterPro"/>
</dbReference>
<keyword evidence="9" id="KW-0406">Ion transport</keyword>
<dbReference type="InterPro" id="IPR010617">
    <property type="entry name" value="TMEM175-like"/>
</dbReference>
<evidence type="ECO:0000256" key="1">
    <source>
        <dbReference type="ARBA" id="ARBA00004141"/>
    </source>
</evidence>
<keyword evidence="3" id="KW-0813">Transport</keyword>
<comment type="catalytic activity">
    <reaction evidence="12">
        <text>K(+)(in) = K(+)(out)</text>
        <dbReference type="Rhea" id="RHEA:29463"/>
        <dbReference type="ChEBI" id="CHEBI:29103"/>
    </reaction>
</comment>
<evidence type="ECO:0000256" key="10">
    <source>
        <dbReference type="ARBA" id="ARBA00023136"/>
    </source>
</evidence>
<evidence type="ECO:0000256" key="12">
    <source>
        <dbReference type="ARBA" id="ARBA00034430"/>
    </source>
</evidence>
<dbReference type="GO" id="GO:0005267">
    <property type="term" value="F:potassium channel activity"/>
    <property type="evidence" value="ECO:0007669"/>
    <property type="project" value="UniProtKB-KW"/>
</dbReference>
<reference evidence="14" key="1">
    <citation type="journal article" date="2014" name="Int. J. Syst. Evol. Microbiol.">
        <title>Complete genome sequence of Corynebacterium casei LMG S-19264T (=DSM 44701T), isolated from a smear-ripened cheese.</title>
        <authorList>
            <consortium name="US DOE Joint Genome Institute (JGI-PGF)"/>
            <person name="Walter F."/>
            <person name="Albersmeier A."/>
            <person name="Kalinowski J."/>
            <person name="Ruckert C."/>
        </authorList>
    </citation>
    <scope>NUCLEOTIDE SEQUENCE</scope>
    <source>
        <strain evidence="14">CGMCC 1.12997</strain>
    </source>
</reference>
<feature type="transmembrane region" description="Helical" evidence="13">
    <location>
        <begin position="42"/>
        <end position="65"/>
    </location>
</feature>
<comment type="caution">
    <text evidence="14">The sequence shown here is derived from an EMBL/GenBank/DDBJ whole genome shotgun (WGS) entry which is preliminary data.</text>
</comment>
<protein>
    <recommendedName>
        <fullName evidence="16">DUF1211 domain-containing protein</fullName>
    </recommendedName>
</protein>
<evidence type="ECO:0000256" key="8">
    <source>
        <dbReference type="ARBA" id="ARBA00022989"/>
    </source>
</evidence>
<dbReference type="GO" id="GO:0016020">
    <property type="term" value="C:membrane"/>
    <property type="evidence" value="ECO:0007669"/>
    <property type="project" value="UniProtKB-SubCell"/>
</dbReference>
<proteinExistence type="inferred from homology"/>
<dbReference type="AlphaFoldDB" id="A0A917H2G9"/>
<keyword evidence="4" id="KW-0633">Potassium transport</keyword>
<keyword evidence="11" id="KW-0407">Ion channel</keyword>
<accession>A0A917H2G9</accession>
<feature type="transmembrane region" description="Helical" evidence="13">
    <location>
        <begin position="154"/>
        <end position="171"/>
    </location>
</feature>
<evidence type="ECO:0000256" key="7">
    <source>
        <dbReference type="ARBA" id="ARBA00022958"/>
    </source>
</evidence>
<comment type="similarity">
    <text evidence="2">Belongs to the TMEM175 family.</text>
</comment>
<comment type="subcellular location">
    <subcellularLocation>
        <location evidence="1">Membrane</location>
        <topology evidence="1">Multi-pass membrane protein</topology>
    </subcellularLocation>
</comment>
<keyword evidence="7" id="KW-0630">Potassium</keyword>
<evidence type="ECO:0000256" key="2">
    <source>
        <dbReference type="ARBA" id="ARBA00006920"/>
    </source>
</evidence>
<keyword evidence="6" id="KW-0631">Potassium channel</keyword>
<evidence type="ECO:0008006" key="16">
    <source>
        <dbReference type="Google" id="ProtNLM"/>
    </source>
</evidence>
<keyword evidence="15" id="KW-1185">Reference proteome</keyword>
<evidence type="ECO:0000256" key="6">
    <source>
        <dbReference type="ARBA" id="ARBA00022826"/>
    </source>
</evidence>
<evidence type="ECO:0000256" key="11">
    <source>
        <dbReference type="ARBA" id="ARBA00023303"/>
    </source>
</evidence>
<evidence type="ECO:0000256" key="3">
    <source>
        <dbReference type="ARBA" id="ARBA00022448"/>
    </source>
</evidence>
<organism evidence="14 15">
    <name type="scientific">Edaphobacter dinghuensis</name>
    <dbReference type="NCBI Taxonomy" id="1560005"/>
    <lineage>
        <taxon>Bacteria</taxon>
        <taxon>Pseudomonadati</taxon>
        <taxon>Acidobacteriota</taxon>
        <taxon>Terriglobia</taxon>
        <taxon>Terriglobales</taxon>
        <taxon>Acidobacteriaceae</taxon>
        <taxon>Edaphobacter</taxon>
    </lineage>
</organism>
<name>A0A917H2G9_9BACT</name>
<evidence type="ECO:0000256" key="5">
    <source>
        <dbReference type="ARBA" id="ARBA00022692"/>
    </source>
</evidence>
<evidence type="ECO:0000313" key="15">
    <source>
        <dbReference type="Proteomes" id="UP000647241"/>
    </source>
</evidence>
<reference evidence="14" key="2">
    <citation type="submission" date="2020-09" db="EMBL/GenBank/DDBJ databases">
        <authorList>
            <person name="Sun Q."/>
            <person name="Zhou Y."/>
        </authorList>
    </citation>
    <scope>NUCLEOTIDE SEQUENCE</scope>
    <source>
        <strain evidence="14">CGMCC 1.12997</strain>
    </source>
</reference>
<evidence type="ECO:0000256" key="9">
    <source>
        <dbReference type="ARBA" id="ARBA00023065"/>
    </source>
</evidence>
<sequence length="201" mass="22290">MAMDDQLSSTSRLEAFSDGVIAVIITIMVLELKVPAQRGVAGLLSVVPTLVVYFISFSFTAIYWVNHHHLVHRIEQSDQRVLYANLGFLFCLSLLPFFTSYVLEKENDSFSIALYAASMVITGFSFLLLRLAIERRMRVAGTFHPGDAAIQRKHLLSLGLYGLAIPLAYYHPSVALADIALVTVVWIVPTAGTKPCDDDNR</sequence>
<dbReference type="EMBL" id="BMGT01000001">
    <property type="protein sequence ID" value="GGG65153.1"/>
    <property type="molecule type" value="Genomic_DNA"/>
</dbReference>
<dbReference type="Proteomes" id="UP000647241">
    <property type="component" value="Unassembled WGS sequence"/>
</dbReference>
<keyword evidence="8 13" id="KW-1133">Transmembrane helix</keyword>